<protein>
    <submittedName>
        <fullName evidence="2">Unannotated protein</fullName>
    </submittedName>
</protein>
<name>A0A6J6AVS3_9ZZZZ</name>
<dbReference type="SUPFAM" id="SSF54637">
    <property type="entry name" value="Thioesterase/thiol ester dehydrase-isomerase"/>
    <property type="match status" value="1"/>
</dbReference>
<dbReference type="InterPro" id="IPR002539">
    <property type="entry name" value="MaoC-like_dom"/>
</dbReference>
<dbReference type="InterPro" id="IPR039375">
    <property type="entry name" value="NodN-like"/>
</dbReference>
<proteinExistence type="predicted"/>
<accession>A0A6J6AVS3</accession>
<dbReference type="CDD" id="cd03450">
    <property type="entry name" value="NodN"/>
    <property type="match status" value="1"/>
</dbReference>
<organism evidence="2">
    <name type="scientific">freshwater metagenome</name>
    <dbReference type="NCBI Taxonomy" id="449393"/>
    <lineage>
        <taxon>unclassified sequences</taxon>
        <taxon>metagenomes</taxon>
        <taxon>ecological metagenomes</taxon>
    </lineage>
</organism>
<evidence type="ECO:0000313" key="2">
    <source>
        <dbReference type="EMBL" id="CAB4530517.1"/>
    </source>
</evidence>
<gene>
    <name evidence="2" type="ORF">UFOPK1358_00262</name>
</gene>
<dbReference type="AlphaFoldDB" id="A0A6J6AVS3"/>
<dbReference type="Pfam" id="PF01575">
    <property type="entry name" value="MaoC_dehydratas"/>
    <property type="match status" value="1"/>
</dbReference>
<evidence type="ECO:0000259" key="1">
    <source>
        <dbReference type="Pfam" id="PF01575"/>
    </source>
</evidence>
<dbReference type="InterPro" id="IPR029069">
    <property type="entry name" value="HotDog_dom_sf"/>
</dbReference>
<reference evidence="2" key="1">
    <citation type="submission" date="2020-05" db="EMBL/GenBank/DDBJ databases">
        <authorList>
            <person name="Chiriac C."/>
            <person name="Salcher M."/>
            <person name="Ghai R."/>
            <person name="Kavagutti S V."/>
        </authorList>
    </citation>
    <scope>NUCLEOTIDE SEQUENCE</scope>
</reference>
<sequence length="162" mass="17069">MSSTEATTVVDSPAELLNCEGADLGVTHWAPITQEQVNLFADATGDHQWIHVDVERATAESPFGGPIAHGYLTLALVNLFLPQLLQVNGTSMGVNVGLDKVRFPAPVPTGSLLRGRGQIVLVEEAKGGVQATVRVTIEIQGPDGEPSAKPACVADTVSRFFP</sequence>
<feature type="domain" description="MaoC-like" evidence="1">
    <location>
        <begin position="24"/>
        <end position="135"/>
    </location>
</feature>
<dbReference type="EMBL" id="CAEZSF010000012">
    <property type="protein sequence ID" value="CAB4530517.1"/>
    <property type="molecule type" value="Genomic_DNA"/>
</dbReference>
<dbReference type="PANTHER" id="PTHR42993">
    <property type="entry name" value="MAOC-LIKE DEHYDRATASE DOMAIN-CONTAINING PROTEIN"/>
    <property type="match status" value="1"/>
</dbReference>
<dbReference type="PANTHER" id="PTHR42993:SF1">
    <property type="entry name" value="MAOC-LIKE DEHYDRATASE DOMAIN-CONTAINING PROTEIN"/>
    <property type="match status" value="1"/>
</dbReference>
<dbReference type="Gene3D" id="3.10.129.10">
    <property type="entry name" value="Hotdog Thioesterase"/>
    <property type="match status" value="1"/>
</dbReference>